<evidence type="ECO:0000259" key="2">
    <source>
        <dbReference type="SMART" id="SM01224"/>
    </source>
</evidence>
<evidence type="ECO:0000313" key="4">
    <source>
        <dbReference type="Proteomes" id="UP000289738"/>
    </source>
</evidence>
<evidence type="ECO:0000313" key="3">
    <source>
        <dbReference type="EMBL" id="RYR11354.1"/>
    </source>
</evidence>
<accession>A0A444ZB17</accession>
<dbReference type="PANTHER" id="PTHR32378">
    <property type="entry name" value="GUANINE NUCLEOTIDE-BINDING PROTEIN SUBUNIT GAMMA 3"/>
    <property type="match status" value="1"/>
</dbReference>
<dbReference type="InterPro" id="IPR015898">
    <property type="entry name" value="G-protein_gamma-like_dom"/>
</dbReference>
<dbReference type="InterPro" id="IPR055305">
    <property type="entry name" value="GG3-like"/>
</dbReference>
<feature type="region of interest" description="Disordered" evidence="1">
    <location>
        <begin position="1"/>
        <end position="27"/>
    </location>
</feature>
<dbReference type="STRING" id="3818.A0A444ZB17"/>
<sequence>MATAASSSSLPSLPPPSPKSPPDLYGKRRDTARLHMLDREITFLEVELKNVEALQPASACCKEVADFVVANSDPLLPSSKKNRKSCRFWKWLCSIIDEARATSVQGVTAAHFPNQVAVDGAAAVLVPDQSAVNGGGGAASVALVLNQNAAKVAAASETAAFSQAVAVFSVHLALLAAVANAPALVLAPVVPRYTLAAAVQSPFGEVLSAVSVVRFSNYIILLAQFAIMI</sequence>
<gene>
    <name evidence="3" type="ORF">Ahy_B04g068908</name>
</gene>
<dbReference type="PANTHER" id="PTHR32378:SF10">
    <property type="entry name" value="GUANINE NUCLEOTIDE-BINDING PROTEIN SUBUNIT GAMMA 3"/>
    <property type="match status" value="1"/>
</dbReference>
<evidence type="ECO:0000256" key="1">
    <source>
        <dbReference type="SAM" id="MobiDB-lite"/>
    </source>
</evidence>
<dbReference type="GO" id="GO:0007186">
    <property type="term" value="P:G protein-coupled receptor signaling pathway"/>
    <property type="evidence" value="ECO:0007669"/>
    <property type="project" value="InterPro"/>
</dbReference>
<feature type="domain" description="G protein gamma" evidence="2">
    <location>
        <begin position="30"/>
        <end position="89"/>
    </location>
</feature>
<keyword evidence="4" id="KW-1185">Reference proteome</keyword>
<dbReference type="AlphaFoldDB" id="A0A444ZB17"/>
<proteinExistence type="predicted"/>
<feature type="compositionally biased region" description="Pro residues" evidence="1">
    <location>
        <begin position="12"/>
        <end position="21"/>
    </location>
</feature>
<dbReference type="Proteomes" id="UP000289738">
    <property type="component" value="Chromosome B04"/>
</dbReference>
<dbReference type="EMBL" id="SDMP01000014">
    <property type="protein sequence ID" value="RYR11354.1"/>
    <property type="molecule type" value="Genomic_DNA"/>
</dbReference>
<feature type="compositionally biased region" description="Low complexity" evidence="1">
    <location>
        <begin position="1"/>
        <end position="11"/>
    </location>
</feature>
<comment type="caution">
    <text evidence="3">The sequence shown here is derived from an EMBL/GenBank/DDBJ whole genome shotgun (WGS) entry which is preliminary data.</text>
</comment>
<dbReference type="Pfam" id="PF00631">
    <property type="entry name" value="G-gamma"/>
    <property type="match status" value="1"/>
</dbReference>
<organism evidence="3 4">
    <name type="scientific">Arachis hypogaea</name>
    <name type="common">Peanut</name>
    <dbReference type="NCBI Taxonomy" id="3818"/>
    <lineage>
        <taxon>Eukaryota</taxon>
        <taxon>Viridiplantae</taxon>
        <taxon>Streptophyta</taxon>
        <taxon>Embryophyta</taxon>
        <taxon>Tracheophyta</taxon>
        <taxon>Spermatophyta</taxon>
        <taxon>Magnoliopsida</taxon>
        <taxon>eudicotyledons</taxon>
        <taxon>Gunneridae</taxon>
        <taxon>Pentapetalae</taxon>
        <taxon>rosids</taxon>
        <taxon>fabids</taxon>
        <taxon>Fabales</taxon>
        <taxon>Fabaceae</taxon>
        <taxon>Papilionoideae</taxon>
        <taxon>50 kb inversion clade</taxon>
        <taxon>dalbergioids sensu lato</taxon>
        <taxon>Dalbergieae</taxon>
        <taxon>Pterocarpus clade</taxon>
        <taxon>Arachis</taxon>
    </lineage>
</organism>
<reference evidence="3 4" key="1">
    <citation type="submission" date="2019-01" db="EMBL/GenBank/DDBJ databases">
        <title>Sequencing of cultivated peanut Arachis hypogaea provides insights into genome evolution and oil improvement.</title>
        <authorList>
            <person name="Chen X."/>
        </authorList>
    </citation>
    <scope>NUCLEOTIDE SEQUENCE [LARGE SCALE GENOMIC DNA]</scope>
    <source>
        <strain evidence="4">cv. Fuhuasheng</strain>
        <tissue evidence="3">Leaves</tissue>
    </source>
</reference>
<name>A0A444ZB17_ARAHY</name>
<dbReference type="SMART" id="SM01224">
    <property type="entry name" value="G_gamma"/>
    <property type="match status" value="1"/>
</dbReference>
<protein>
    <recommendedName>
        <fullName evidence="2">G protein gamma domain-containing protein</fullName>
    </recommendedName>
</protein>